<organism evidence="2 3">
    <name type="scientific">Jiangella ureilytica</name>
    <dbReference type="NCBI Taxonomy" id="2530374"/>
    <lineage>
        <taxon>Bacteria</taxon>
        <taxon>Bacillati</taxon>
        <taxon>Actinomycetota</taxon>
        <taxon>Actinomycetes</taxon>
        <taxon>Jiangellales</taxon>
        <taxon>Jiangellaceae</taxon>
        <taxon>Jiangella</taxon>
    </lineage>
</organism>
<keyword evidence="3" id="KW-1185">Reference proteome</keyword>
<evidence type="ECO:0000313" key="3">
    <source>
        <dbReference type="Proteomes" id="UP000295621"/>
    </source>
</evidence>
<dbReference type="Gene3D" id="1.10.10.10">
    <property type="entry name" value="Winged helix-like DNA-binding domain superfamily/Winged helix DNA-binding domain"/>
    <property type="match status" value="1"/>
</dbReference>
<reference evidence="2 3" key="1">
    <citation type="submission" date="2019-02" db="EMBL/GenBank/DDBJ databases">
        <title>Draft genome sequences of novel Actinobacteria.</title>
        <authorList>
            <person name="Sahin N."/>
            <person name="Ay H."/>
            <person name="Saygin H."/>
        </authorList>
    </citation>
    <scope>NUCLEOTIDE SEQUENCE [LARGE SCALE GENOMIC DNA]</scope>
    <source>
        <strain evidence="2 3">KC603</strain>
    </source>
</reference>
<gene>
    <name evidence="2" type="ORF">E1212_14605</name>
</gene>
<evidence type="ECO:0000313" key="2">
    <source>
        <dbReference type="EMBL" id="TDC50599.1"/>
    </source>
</evidence>
<dbReference type="InterPro" id="IPR036388">
    <property type="entry name" value="WH-like_DNA-bd_sf"/>
</dbReference>
<dbReference type="CDD" id="cd00090">
    <property type="entry name" value="HTH_ARSR"/>
    <property type="match status" value="1"/>
</dbReference>
<accession>A0A4R4RNF9</accession>
<name>A0A4R4RNF9_9ACTN</name>
<dbReference type="Pfam" id="PF12840">
    <property type="entry name" value="HTH_20"/>
    <property type="match status" value="1"/>
</dbReference>
<comment type="caution">
    <text evidence="2">The sequence shown here is derived from an EMBL/GenBank/DDBJ whole genome shotgun (WGS) entry which is preliminary data.</text>
</comment>
<dbReference type="GO" id="GO:0003700">
    <property type="term" value="F:DNA-binding transcription factor activity"/>
    <property type="evidence" value="ECO:0007669"/>
    <property type="project" value="InterPro"/>
</dbReference>
<dbReference type="InterPro" id="IPR001845">
    <property type="entry name" value="HTH_ArsR_DNA-bd_dom"/>
</dbReference>
<evidence type="ECO:0000259" key="1">
    <source>
        <dbReference type="SMART" id="SM00418"/>
    </source>
</evidence>
<dbReference type="EMBL" id="SMKL01000029">
    <property type="protein sequence ID" value="TDC50599.1"/>
    <property type="molecule type" value="Genomic_DNA"/>
</dbReference>
<dbReference type="SUPFAM" id="SSF46785">
    <property type="entry name" value="Winged helix' DNA-binding domain"/>
    <property type="match status" value="1"/>
</dbReference>
<dbReference type="SMART" id="SM00418">
    <property type="entry name" value="HTH_ARSR"/>
    <property type="match status" value="1"/>
</dbReference>
<feature type="domain" description="HTH arsR-type" evidence="1">
    <location>
        <begin position="46"/>
        <end position="140"/>
    </location>
</feature>
<dbReference type="OrthoDB" id="7945987at2"/>
<protein>
    <submittedName>
        <fullName evidence="2">ArsR family transcriptional regulator</fullName>
    </submittedName>
</protein>
<dbReference type="Proteomes" id="UP000295621">
    <property type="component" value="Unassembled WGS sequence"/>
</dbReference>
<dbReference type="AlphaFoldDB" id="A0A4R4RNF9"/>
<dbReference type="InterPro" id="IPR036390">
    <property type="entry name" value="WH_DNA-bd_sf"/>
</dbReference>
<dbReference type="InterPro" id="IPR011991">
    <property type="entry name" value="ArsR-like_HTH"/>
</dbReference>
<proteinExistence type="predicted"/>
<sequence length="232" mass="25846">MAAPLIFRTVMLSNSRGYAKAWLQRNVGKRYGPDMPEAPRRRIDATTLRGLAHPLRVQLYDALVTYGPATATLLSERFGESSASTSYHLRQLAKHGFVEEDPARGVGRERFWRAYPGGSELDRYDLSDGANGEAARLVVDEFQRAQSARLEHWLAVGYQQVPREWGEATMNSTAHLRLLPEELARLSAELTAVVDAWRDTVAERESVGDPADGSRIVEVQVRTFPVAAQDVP</sequence>